<comment type="caution">
    <text evidence="4">The sequence shown here is derived from an EMBL/GenBank/DDBJ whole genome shotgun (WGS) entry which is preliminary data.</text>
</comment>
<feature type="signal peptide" evidence="2">
    <location>
        <begin position="1"/>
        <end position="32"/>
    </location>
</feature>
<feature type="region of interest" description="Disordered" evidence="1">
    <location>
        <begin position="178"/>
        <end position="214"/>
    </location>
</feature>
<sequence length="214" mass="23615">MSSLKDQILILKPLIKLLVLLISCEKDNDCNGVEDKNMEVDFFGTEVFYLKHFNVEKTSGFFDLEMYVECGDSYKRFSLVAEQQKSFTIWVNSVGSTPCLLGKVVDCNYFRGPKCLEELQMLVTDMGFLVSFSLHVDIDVGSSAVANGVLGLVIGVIRTLMVDMAFLVQGMINPKYSGNEMEEDQEADKKDDGISDRAANRSASDGGGLVPYGS</sequence>
<reference evidence="4 5" key="1">
    <citation type="journal article" date="2024" name="G3 (Bethesda)">
        <title>Genome assembly of Hibiscus sabdariffa L. provides insights into metabolisms of medicinal natural products.</title>
        <authorList>
            <person name="Kim T."/>
        </authorList>
    </citation>
    <scope>NUCLEOTIDE SEQUENCE [LARGE SCALE GENOMIC DNA]</scope>
    <source>
        <strain evidence="4">TK-2024</strain>
        <tissue evidence="4">Old leaves</tissue>
    </source>
</reference>
<keyword evidence="2" id="KW-0732">Signal</keyword>
<evidence type="ECO:0000313" key="4">
    <source>
        <dbReference type="EMBL" id="KAK8516463.1"/>
    </source>
</evidence>
<accession>A0ABR2CBG5</accession>
<feature type="compositionally biased region" description="Gly residues" evidence="1">
    <location>
        <begin position="205"/>
        <end position="214"/>
    </location>
</feature>
<feature type="domain" description="Protein ENHANCED DISEASE RESISTANCE 2 C-terminal" evidence="3">
    <location>
        <begin position="74"/>
        <end position="170"/>
    </location>
</feature>
<name>A0ABR2CBG5_9ROSI</name>
<dbReference type="PANTHER" id="PTHR12136">
    <property type="entry name" value="ENHANCED DISEASE RESISTANCE-RELATED"/>
    <property type="match status" value="1"/>
</dbReference>
<gene>
    <name evidence="4" type="ORF">V6N12_038704</name>
</gene>
<evidence type="ECO:0000256" key="1">
    <source>
        <dbReference type="SAM" id="MobiDB-lite"/>
    </source>
</evidence>
<dbReference type="Pfam" id="PF07059">
    <property type="entry name" value="EDR2_C"/>
    <property type="match status" value="1"/>
</dbReference>
<evidence type="ECO:0000256" key="2">
    <source>
        <dbReference type="SAM" id="SignalP"/>
    </source>
</evidence>
<protein>
    <recommendedName>
        <fullName evidence="3">Protein ENHANCED DISEASE RESISTANCE 2 C-terminal domain-containing protein</fullName>
    </recommendedName>
</protein>
<feature type="compositionally biased region" description="Basic and acidic residues" evidence="1">
    <location>
        <begin position="187"/>
        <end position="199"/>
    </location>
</feature>
<dbReference type="InterPro" id="IPR009769">
    <property type="entry name" value="EDR2_C"/>
</dbReference>
<dbReference type="EMBL" id="JBBPBM010000058">
    <property type="protein sequence ID" value="KAK8516463.1"/>
    <property type="molecule type" value="Genomic_DNA"/>
</dbReference>
<evidence type="ECO:0000313" key="5">
    <source>
        <dbReference type="Proteomes" id="UP001472677"/>
    </source>
</evidence>
<dbReference type="PANTHER" id="PTHR12136:SF100">
    <property type="entry name" value="PROTEIN ENHANCED DISEASE RESISTANCE 2-LIKE"/>
    <property type="match status" value="1"/>
</dbReference>
<evidence type="ECO:0000259" key="3">
    <source>
        <dbReference type="Pfam" id="PF07059"/>
    </source>
</evidence>
<keyword evidence="5" id="KW-1185">Reference proteome</keyword>
<dbReference type="InterPro" id="IPR045096">
    <property type="entry name" value="EDR2-like"/>
</dbReference>
<proteinExistence type="predicted"/>
<organism evidence="4 5">
    <name type="scientific">Hibiscus sabdariffa</name>
    <name type="common">roselle</name>
    <dbReference type="NCBI Taxonomy" id="183260"/>
    <lineage>
        <taxon>Eukaryota</taxon>
        <taxon>Viridiplantae</taxon>
        <taxon>Streptophyta</taxon>
        <taxon>Embryophyta</taxon>
        <taxon>Tracheophyta</taxon>
        <taxon>Spermatophyta</taxon>
        <taxon>Magnoliopsida</taxon>
        <taxon>eudicotyledons</taxon>
        <taxon>Gunneridae</taxon>
        <taxon>Pentapetalae</taxon>
        <taxon>rosids</taxon>
        <taxon>malvids</taxon>
        <taxon>Malvales</taxon>
        <taxon>Malvaceae</taxon>
        <taxon>Malvoideae</taxon>
        <taxon>Hibiscus</taxon>
    </lineage>
</organism>
<dbReference type="Proteomes" id="UP001472677">
    <property type="component" value="Unassembled WGS sequence"/>
</dbReference>
<feature type="chain" id="PRO_5046694982" description="Protein ENHANCED DISEASE RESISTANCE 2 C-terminal domain-containing protein" evidence="2">
    <location>
        <begin position="33"/>
        <end position="214"/>
    </location>
</feature>